<dbReference type="Gene3D" id="3.90.190.10">
    <property type="entry name" value="Protein tyrosine phosphatase superfamily"/>
    <property type="match status" value="1"/>
</dbReference>
<sequence length="60" mass="7009">QEDITSVEQYMEEFCPPEGMIMTLHHIEEKYGGIREYMRAIGMTEEQVRYLHDAVVDTTG</sequence>
<proteinExistence type="predicted"/>
<dbReference type="InterPro" id="IPR029021">
    <property type="entry name" value="Prot-tyrosine_phosphatase-like"/>
</dbReference>
<gene>
    <name evidence="1" type="ORF">METZ01_LOCUS482567</name>
</gene>
<organism evidence="1">
    <name type="scientific">marine metagenome</name>
    <dbReference type="NCBI Taxonomy" id="408172"/>
    <lineage>
        <taxon>unclassified sequences</taxon>
        <taxon>metagenomes</taxon>
        <taxon>ecological metagenomes</taxon>
    </lineage>
</organism>
<evidence type="ECO:0000313" key="1">
    <source>
        <dbReference type="EMBL" id="SVE29713.1"/>
    </source>
</evidence>
<dbReference type="EMBL" id="UINC01207574">
    <property type="protein sequence ID" value="SVE29713.1"/>
    <property type="molecule type" value="Genomic_DNA"/>
</dbReference>
<protein>
    <submittedName>
        <fullName evidence="1">Uncharacterized protein</fullName>
    </submittedName>
</protein>
<dbReference type="AlphaFoldDB" id="A0A383CCC2"/>
<name>A0A383CCC2_9ZZZZ</name>
<dbReference type="SUPFAM" id="SSF52799">
    <property type="entry name" value="(Phosphotyrosine protein) phosphatases II"/>
    <property type="match status" value="1"/>
</dbReference>
<feature type="non-terminal residue" evidence="1">
    <location>
        <position position="1"/>
    </location>
</feature>
<reference evidence="1" key="1">
    <citation type="submission" date="2018-05" db="EMBL/GenBank/DDBJ databases">
        <authorList>
            <person name="Lanie J.A."/>
            <person name="Ng W.-L."/>
            <person name="Kazmierczak K.M."/>
            <person name="Andrzejewski T.M."/>
            <person name="Davidsen T.M."/>
            <person name="Wayne K.J."/>
            <person name="Tettelin H."/>
            <person name="Glass J.I."/>
            <person name="Rusch D."/>
            <person name="Podicherti R."/>
            <person name="Tsui H.-C.T."/>
            <person name="Winkler M.E."/>
        </authorList>
    </citation>
    <scope>NUCLEOTIDE SEQUENCE</scope>
</reference>
<accession>A0A383CCC2</accession>